<keyword evidence="4" id="KW-1185">Reference proteome</keyword>
<dbReference type="SUPFAM" id="SSF52058">
    <property type="entry name" value="L domain-like"/>
    <property type="match status" value="1"/>
</dbReference>
<dbReference type="PANTHER" id="PTHR47186:SF30">
    <property type="entry name" value="EF-HAND DOMAIN-CONTAINING PROTEIN"/>
    <property type="match status" value="1"/>
</dbReference>
<dbReference type="PANTHER" id="PTHR47186">
    <property type="entry name" value="LEUCINE-RICH REPEAT-CONTAINING PROTEIN 57"/>
    <property type="match status" value="1"/>
</dbReference>
<sequence>MPHKRTMNDRQDVLASDLWELPKVSQGLWTWACIAIETLPNEVGNLIHLRYLDLSETKLVELPETVSNLRILQTLRLNSCDKLHRLPEGLRKLLSLRHLEINYTISLNRLPQGLEGLKCLQTLSKFVVSEEGCKLRELSNLHGSLAITEIGGGSKEAGDAKLKSNKHLGILGLEFTKAEKGKIIYDASDLELFEPHPNLEELEIHYYSGSKFPSWMEFPMKQSLFMLRRLIIRECRNFEILPPLAKLESLQYLSVEALDLISPIGLFNFFEALMVVAYPNLQQLHIRGMKHWEEEAMEISRDINVMPLFQILGVY</sequence>
<organism evidence="3 4">
    <name type="scientific">Kingdonia uniflora</name>
    <dbReference type="NCBI Taxonomy" id="39325"/>
    <lineage>
        <taxon>Eukaryota</taxon>
        <taxon>Viridiplantae</taxon>
        <taxon>Streptophyta</taxon>
        <taxon>Embryophyta</taxon>
        <taxon>Tracheophyta</taxon>
        <taxon>Spermatophyta</taxon>
        <taxon>Magnoliopsida</taxon>
        <taxon>Ranunculales</taxon>
        <taxon>Circaeasteraceae</taxon>
        <taxon>Kingdonia</taxon>
    </lineage>
</organism>
<evidence type="ECO:0000259" key="2">
    <source>
        <dbReference type="Pfam" id="PF23598"/>
    </source>
</evidence>
<keyword evidence="1" id="KW-0677">Repeat</keyword>
<dbReference type="Pfam" id="PF23598">
    <property type="entry name" value="LRR_14"/>
    <property type="match status" value="1"/>
</dbReference>
<feature type="domain" description="Disease resistance R13L4/SHOC-2-like LRR" evidence="2">
    <location>
        <begin position="41"/>
        <end position="287"/>
    </location>
</feature>
<gene>
    <name evidence="3" type="ORF">GIB67_040759</name>
</gene>
<evidence type="ECO:0000256" key="1">
    <source>
        <dbReference type="ARBA" id="ARBA00022737"/>
    </source>
</evidence>
<dbReference type="OrthoDB" id="773208at2759"/>
<dbReference type="InterPro" id="IPR055414">
    <property type="entry name" value="LRR_R13L4/SHOC2-like"/>
</dbReference>
<dbReference type="EMBL" id="JACGCM010002894">
    <property type="protein sequence ID" value="KAF6133995.1"/>
    <property type="molecule type" value="Genomic_DNA"/>
</dbReference>
<accession>A0A7J7KUG4</accession>
<reference evidence="3 4" key="1">
    <citation type="journal article" date="2020" name="IScience">
        <title>Genome Sequencing of the Endangered Kingdonia uniflora (Circaeasteraceae, Ranunculales) Reveals Potential Mechanisms of Evolutionary Specialization.</title>
        <authorList>
            <person name="Sun Y."/>
            <person name="Deng T."/>
            <person name="Zhang A."/>
            <person name="Moore M.J."/>
            <person name="Landis J.B."/>
            <person name="Lin N."/>
            <person name="Zhang H."/>
            <person name="Zhang X."/>
            <person name="Huang J."/>
            <person name="Zhang X."/>
            <person name="Sun H."/>
            <person name="Wang H."/>
        </authorList>
    </citation>
    <scope>NUCLEOTIDE SEQUENCE [LARGE SCALE GENOMIC DNA]</scope>
    <source>
        <strain evidence="3">TB1705</strain>
        <tissue evidence="3">Leaf</tissue>
    </source>
</reference>
<proteinExistence type="predicted"/>
<comment type="caution">
    <text evidence="3">The sequence shown here is derived from an EMBL/GenBank/DDBJ whole genome shotgun (WGS) entry which is preliminary data.</text>
</comment>
<evidence type="ECO:0000313" key="4">
    <source>
        <dbReference type="Proteomes" id="UP000541444"/>
    </source>
</evidence>
<name>A0A7J7KUG4_9MAGN</name>
<protein>
    <recommendedName>
        <fullName evidence="2">Disease resistance R13L4/SHOC-2-like LRR domain-containing protein</fullName>
    </recommendedName>
</protein>
<evidence type="ECO:0000313" key="3">
    <source>
        <dbReference type="EMBL" id="KAF6133995.1"/>
    </source>
</evidence>
<dbReference type="Proteomes" id="UP000541444">
    <property type="component" value="Unassembled WGS sequence"/>
</dbReference>
<dbReference type="InterPro" id="IPR032675">
    <property type="entry name" value="LRR_dom_sf"/>
</dbReference>
<dbReference type="AlphaFoldDB" id="A0A7J7KUG4"/>
<dbReference type="Gene3D" id="3.80.10.10">
    <property type="entry name" value="Ribonuclease Inhibitor"/>
    <property type="match status" value="1"/>
</dbReference>